<organism evidence="1 2">
    <name type="scientific">Helicostylum pulchrum</name>
    <dbReference type="NCBI Taxonomy" id="562976"/>
    <lineage>
        <taxon>Eukaryota</taxon>
        <taxon>Fungi</taxon>
        <taxon>Fungi incertae sedis</taxon>
        <taxon>Mucoromycota</taxon>
        <taxon>Mucoromycotina</taxon>
        <taxon>Mucoromycetes</taxon>
        <taxon>Mucorales</taxon>
        <taxon>Mucorineae</taxon>
        <taxon>Mucoraceae</taxon>
        <taxon>Helicostylum</taxon>
    </lineage>
</organism>
<evidence type="ECO:0000313" key="1">
    <source>
        <dbReference type="EMBL" id="GAA5796494.1"/>
    </source>
</evidence>
<name>A0ABP9XNW0_9FUNG</name>
<accession>A0ABP9XNW0</accession>
<keyword evidence="2" id="KW-1185">Reference proteome</keyword>
<comment type="caution">
    <text evidence="1">The sequence shown here is derived from an EMBL/GenBank/DDBJ whole genome shotgun (WGS) entry which is preliminary data.</text>
</comment>
<sequence>MPKKVVKKQTPEMKRMITSMRKQMNRSPKQLAKELAEGAKRRTFFDDCDTGMEDNPYQRTTGCDIWERYAIEELVDSYVASSAKGNPGLPLKNPQ</sequence>
<dbReference type="EMBL" id="BAABUJ010000006">
    <property type="protein sequence ID" value="GAA5796494.1"/>
    <property type="molecule type" value="Genomic_DNA"/>
</dbReference>
<reference evidence="1 2" key="1">
    <citation type="submission" date="2024-04" db="EMBL/GenBank/DDBJ databases">
        <title>genome sequences of Mucor flavus KT1a and Helicostylum pulchrum KT1b strains isolation_sourced from the surface of a dry-aged beef.</title>
        <authorList>
            <person name="Toyotome T."/>
            <person name="Hosono M."/>
            <person name="Torimaru M."/>
            <person name="Fukuda K."/>
            <person name="Mikami N."/>
        </authorList>
    </citation>
    <scope>NUCLEOTIDE SEQUENCE [LARGE SCALE GENOMIC DNA]</scope>
    <source>
        <strain evidence="1 2">KT1b</strain>
    </source>
</reference>
<evidence type="ECO:0000313" key="2">
    <source>
        <dbReference type="Proteomes" id="UP001476247"/>
    </source>
</evidence>
<protein>
    <submittedName>
        <fullName evidence="1">Uncharacterized protein</fullName>
    </submittedName>
</protein>
<dbReference type="Proteomes" id="UP001476247">
    <property type="component" value="Unassembled WGS sequence"/>
</dbReference>
<gene>
    <name evidence="1" type="ORF">HPULCUR_001866</name>
</gene>
<proteinExistence type="predicted"/>